<dbReference type="VEuPathDB" id="FungiDB:BON22_3138"/>
<name>A0A061AZ40_CYBFA</name>
<organism evidence="3">
    <name type="scientific">Cyberlindnera fabianii</name>
    <name type="common">Yeast</name>
    <name type="synonym">Hansenula fabianii</name>
    <dbReference type="NCBI Taxonomy" id="36022"/>
    <lineage>
        <taxon>Eukaryota</taxon>
        <taxon>Fungi</taxon>
        <taxon>Dikarya</taxon>
        <taxon>Ascomycota</taxon>
        <taxon>Saccharomycotina</taxon>
        <taxon>Saccharomycetes</taxon>
        <taxon>Phaffomycetales</taxon>
        <taxon>Phaffomycetaceae</taxon>
        <taxon>Cyberlindnera</taxon>
    </lineage>
</organism>
<evidence type="ECO:0000256" key="1">
    <source>
        <dbReference type="SAM" id="MobiDB-lite"/>
    </source>
</evidence>
<keyword evidence="2" id="KW-1133">Transmembrane helix</keyword>
<evidence type="ECO:0000256" key="2">
    <source>
        <dbReference type="SAM" id="Phobius"/>
    </source>
</evidence>
<sequence length="185" mass="20038">MVRSVRLSDPQELPSSGSHSSWWASSPLLAVGFTQLVTPLLSTAVVAHAFTSWHNVPALLHEGASPQSISSWAKKYSTLGGKGQLAAVGSTVLAGIQTAVNLPFESFSRFYFILGTASTTVYFLFTPLLKYQLAKLAEYGDMEKGSTDPKRDLLWLLRVHAVSTLFAVSGLGFYCYGVYNAVNNL</sequence>
<feature type="transmembrane region" description="Helical" evidence="2">
    <location>
        <begin position="153"/>
        <end position="179"/>
    </location>
</feature>
<keyword evidence="2" id="KW-0812">Transmembrane</keyword>
<keyword evidence="5" id="KW-1185">Reference proteome</keyword>
<reference evidence="3" key="1">
    <citation type="journal article" date="2014" name="Genome Announc.">
        <title>Genome sequence of the yeast Cyberlindnera fabianii (Hansenula fabianii).</title>
        <authorList>
            <person name="Freel K.C."/>
            <person name="Sarilar V."/>
            <person name="Neuveglise C."/>
            <person name="Devillers H."/>
            <person name="Friedrich A."/>
            <person name="Schacherer J."/>
        </authorList>
    </citation>
    <scope>NUCLEOTIDE SEQUENCE</scope>
    <source>
        <strain evidence="3">YJS4271</strain>
    </source>
</reference>
<keyword evidence="2" id="KW-0472">Membrane</keyword>
<gene>
    <name evidence="4" type="ORF">BON22_3138</name>
    <name evidence="3" type="ORF">CYFA0S_10e02828g</name>
</gene>
<reference evidence="4" key="3">
    <citation type="submission" date="2017-01" db="EMBL/GenBank/DDBJ databases">
        <authorList>
            <person name="Mah S.A."/>
            <person name="Swanson W.J."/>
            <person name="Moy G.W."/>
            <person name="Vacquier V.D."/>
        </authorList>
    </citation>
    <scope>NUCLEOTIDE SEQUENCE [LARGE SCALE GENOMIC DNA]</scope>
    <source>
        <strain evidence="4">65</strain>
    </source>
</reference>
<feature type="region of interest" description="Disordered" evidence="1">
    <location>
        <begin position="1"/>
        <end position="20"/>
    </location>
</feature>
<feature type="transmembrane region" description="Helical" evidence="2">
    <location>
        <begin position="110"/>
        <end position="133"/>
    </location>
</feature>
<protein>
    <submittedName>
        <fullName evidence="3">CYFA0S10e02828g1_1</fullName>
    </submittedName>
</protein>
<proteinExistence type="predicted"/>
<dbReference type="EMBL" id="MPUK01000005">
    <property type="protein sequence ID" value="ONH66906.1"/>
    <property type="molecule type" value="Genomic_DNA"/>
</dbReference>
<dbReference type="Proteomes" id="UP000189513">
    <property type="component" value="Unassembled WGS sequence"/>
</dbReference>
<evidence type="ECO:0000313" key="4">
    <source>
        <dbReference type="EMBL" id="ONH66906.1"/>
    </source>
</evidence>
<dbReference type="OrthoDB" id="3977947at2759"/>
<reference evidence="5" key="2">
    <citation type="journal article" date="2017" name="Genome Announc.">
        <title>Genome sequences of Cyberlindnera fabianii 65, Pichia kudriavzevii 129, and Saccharomyces cerevisiae 131 isolated from fermented masau fruits in Zimbabwe.</title>
        <authorList>
            <person name="van Rijswijck I.M.H."/>
            <person name="Derks M.F.L."/>
            <person name="Abee T."/>
            <person name="de Ridder D."/>
            <person name="Smid E.J."/>
        </authorList>
    </citation>
    <scope>NUCLEOTIDE SEQUENCE [LARGE SCALE GENOMIC DNA]</scope>
    <source>
        <strain evidence="5">65</strain>
    </source>
</reference>
<dbReference type="AlphaFoldDB" id="A0A061AZ40"/>
<dbReference type="EMBL" id="LK052895">
    <property type="protein sequence ID" value="CDR42833.1"/>
    <property type="molecule type" value="Genomic_DNA"/>
</dbReference>
<evidence type="ECO:0000313" key="3">
    <source>
        <dbReference type="EMBL" id="CDR42833.1"/>
    </source>
</evidence>
<evidence type="ECO:0000313" key="5">
    <source>
        <dbReference type="Proteomes" id="UP000189513"/>
    </source>
</evidence>
<accession>A0A061AZ40</accession>